<dbReference type="Proteomes" id="UP000271974">
    <property type="component" value="Unassembled WGS sequence"/>
</dbReference>
<evidence type="ECO:0000313" key="5">
    <source>
        <dbReference type="Proteomes" id="UP000271974"/>
    </source>
</evidence>
<feature type="signal peptide" evidence="3">
    <location>
        <begin position="1"/>
        <end position="23"/>
    </location>
</feature>
<feature type="chain" id="PRO_5018723849" evidence="3">
    <location>
        <begin position="24"/>
        <end position="154"/>
    </location>
</feature>
<keyword evidence="2" id="KW-0472">Membrane</keyword>
<sequence>MARIACWQSATVLLCVLVASALGKDLLAREKRSELSNGLLTVLGDIAQGSKETRSVSAGRALHGIHAGSSGCFINGGSAQSEDSRGQSEESRGQSEGSEDVVSTWDLTGDQGWEPKGEFELVSAGVQPVHSHWSMVFAQLLALAHFVFAWTILA</sequence>
<evidence type="ECO:0000313" key="4">
    <source>
        <dbReference type="EMBL" id="RUS90739.1"/>
    </source>
</evidence>
<evidence type="ECO:0000256" key="3">
    <source>
        <dbReference type="SAM" id="SignalP"/>
    </source>
</evidence>
<feature type="transmembrane region" description="Helical" evidence="2">
    <location>
        <begin position="133"/>
        <end position="153"/>
    </location>
</feature>
<evidence type="ECO:0000256" key="2">
    <source>
        <dbReference type="SAM" id="Phobius"/>
    </source>
</evidence>
<comment type="caution">
    <text evidence="4">The sequence shown here is derived from an EMBL/GenBank/DDBJ whole genome shotgun (WGS) entry which is preliminary data.</text>
</comment>
<evidence type="ECO:0000256" key="1">
    <source>
        <dbReference type="SAM" id="MobiDB-lite"/>
    </source>
</evidence>
<proteinExistence type="predicted"/>
<dbReference type="AlphaFoldDB" id="A0A3S1I238"/>
<protein>
    <submittedName>
        <fullName evidence="4">Uncharacterized protein</fullName>
    </submittedName>
</protein>
<name>A0A3S1I238_ELYCH</name>
<gene>
    <name evidence="4" type="ORF">EGW08_001543</name>
</gene>
<keyword evidence="2" id="KW-1133">Transmembrane helix</keyword>
<reference evidence="4 5" key="1">
    <citation type="submission" date="2019-01" db="EMBL/GenBank/DDBJ databases">
        <title>A draft genome assembly of the solar-powered sea slug Elysia chlorotica.</title>
        <authorList>
            <person name="Cai H."/>
            <person name="Li Q."/>
            <person name="Fang X."/>
            <person name="Li J."/>
            <person name="Curtis N.E."/>
            <person name="Altenburger A."/>
            <person name="Shibata T."/>
            <person name="Feng M."/>
            <person name="Maeda T."/>
            <person name="Schwartz J.A."/>
            <person name="Shigenobu S."/>
            <person name="Lundholm N."/>
            <person name="Nishiyama T."/>
            <person name="Yang H."/>
            <person name="Hasebe M."/>
            <person name="Li S."/>
            <person name="Pierce S.K."/>
            <person name="Wang J."/>
        </authorList>
    </citation>
    <scope>NUCLEOTIDE SEQUENCE [LARGE SCALE GENOMIC DNA]</scope>
    <source>
        <strain evidence="4">EC2010</strain>
        <tissue evidence="4">Whole organism of an adult</tissue>
    </source>
</reference>
<keyword evidence="3" id="KW-0732">Signal</keyword>
<keyword evidence="5" id="KW-1185">Reference proteome</keyword>
<accession>A0A3S1I238</accession>
<keyword evidence="2" id="KW-0812">Transmembrane</keyword>
<feature type="region of interest" description="Disordered" evidence="1">
    <location>
        <begin position="74"/>
        <end position="111"/>
    </location>
</feature>
<dbReference type="EMBL" id="RQTK01000026">
    <property type="protein sequence ID" value="RUS90739.1"/>
    <property type="molecule type" value="Genomic_DNA"/>
</dbReference>
<feature type="compositionally biased region" description="Basic and acidic residues" evidence="1">
    <location>
        <begin position="82"/>
        <end position="93"/>
    </location>
</feature>
<organism evidence="4 5">
    <name type="scientific">Elysia chlorotica</name>
    <name type="common">Eastern emerald elysia</name>
    <name type="synonym">Sea slug</name>
    <dbReference type="NCBI Taxonomy" id="188477"/>
    <lineage>
        <taxon>Eukaryota</taxon>
        <taxon>Metazoa</taxon>
        <taxon>Spiralia</taxon>
        <taxon>Lophotrochozoa</taxon>
        <taxon>Mollusca</taxon>
        <taxon>Gastropoda</taxon>
        <taxon>Heterobranchia</taxon>
        <taxon>Euthyneura</taxon>
        <taxon>Panpulmonata</taxon>
        <taxon>Sacoglossa</taxon>
        <taxon>Placobranchoidea</taxon>
        <taxon>Plakobranchidae</taxon>
        <taxon>Elysia</taxon>
    </lineage>
</organism>